<dbReference type="NCBIfam" id="NF009901">
    <property type="entry name" value="PRK13364.1"/>
    <property type="match status" value="1"/>
</dbReference>
<keyword evidence="3" id="KW-1185">Reference proteome</keyword>
<dbReference type="Gene3D" id="3.40.830.10">
    <property type="entry name" value="LigB-like"/>
    <property type="match status" value="1"/>
</dbReference>
<evidence type="ECO:0000313" key="2">
    <source>
        <dbReference type="EMBL" id="MFF3573809.1"/>
    </source>
</evidence>
<gene>
    <name evidence="2" type="ORF">ACFYXQ_39240</name>
</gene>
<proteinExistence type="predicted"/>
<dbReference type="EMBL" id="JBIAQY010000021">
    <property type="protein sequence ID" value="MFF3573809.1"/>
    <property type="molecule type" value="Genomic_DNA"/>
</dbReference>
<dbReference type="InterPro" id="IPR004183">
    <property type="entry name" value="Xdiol_dOase_suB"/>
</dbReference>
<dbReference type="RefSeq" id="WP_387406586.1">
    <property type="nucleotide sequence ID" value="NZ_JBIAQY010000021.1"/>
</dbReference>
<feature type="domain" description="Extradiol ring-cleavage dioxygenase class III enzyme subunit B" evidence="1">
    <location>
        <begin position="8"/>
        <end position="267"/>
    </location>
</feature>
<evidence type="ECO:0000259" key="1">
    <source>
        <dbReference type="Pfam" id="PF02900"/>
    </source>
</evidence>
<dbReference type="Pfam" id="PF02900">
    <property type="entry name" value="LigB"/>
    <property type="match status" value="1"/>
</dbReference>
<sequence length="281" mass="29925">MAEVIAGIGVSHIPTLGVAMEADGNGPGAGVFETFAPVREWIRQLDLDTLIVVYNDHASAFSLELLPTFVIGAAEFYAPADEGYGARNVPVAQGNIDLSWHLIDSVIPAGFDLAVAQKLDVDHGFTVPLTVLFGSPEAWPVTVVPIAVNVIQQPTPSAQRCFDLGRAIGRAIATFPHTTRIGVVGTGGMSHQLQGRRAGHINSEFDQMFLSEIVDKPERLAELSNTDYIREAGSEGAELVMWLVMRGALGDDVTSVLSAYHVPVSNTAAGLVAINNDRGQQ</sequence>
<protein>
    <submittedName>
        <fullName evidence="2">Class III extradiol dioxygenase subunit beta</fullName>
    </submittedName>
</protein>
<name>A0ABW6SDU6_9NOCA</name>
<keyword evidence="2" id="KW-0223">Dioxygenase</keyword>
<reference evidence="2 3" key="1">
    <citation type="submission" date="2024-10" db="EMBL/GenBank/DDBJ databases">
        <title>The Natural Products Discovery Center: Release of the First 8490 Sequenced Strains for Exploring Actinobacteria Biosynthetic Diversity.</title>
        <authorList>
            <person name="Kalkreuter E."/>
            <person name="Kautsar S.A."/>
            <person name="Yang D."/>
            <person name="Bader C.D."/>
            <person name="Teijaro C.N."/>
            <person name="Fluegel L."/>
            <person name="Davis C.M."/>
            <person name="Simpson J.R."/>
            <person name="Lauterbach L."/>
            <person name="Steele A.D."/>
            <person name="Gui C."/>
            <person name="Meng S."/>
            <person name="Li G."/>
            <person name="Viehrig K."/>
            <person name="Ye F."/>
            <person name="Su P."/>
            <person name="Kiefer A.F."/>
            <person name="Nichols A."/>
            <person name="Cepeda A.J."/>
            <person name="Yan W."/>
            <person name="Fan B."/>
            <person name="Jiang Y."/>
            <person name="Adhikari A."/>
            <person name="Zheng C.-J."/>
            <person name="Schuster L."/>
            <person name="Cowan T.M."/>
            <person name="Smanski M.J."/>
            <person name="Chevrette M.G."/>
            <person name="De Carvalho L.P.S."/>
            <person name="Shen B."/>
        </authorList>
    </citation>
    <scope>NUCLEOTIDE SEQUENCE [LARGE SCALE GENOMIC DNA]</scope>
    <source>
        <strain evidence="2 3">NPDC002593</strain>
    </source>
</reference>
<accession>A0ABW6SDU6</accession>
<comment type="caution">
    <text evidence="2">The sequence shown here is derived from an EMBL/GenBank/DDBJ whole genome shotgun (WGS) entry which is preliminary data.</text>
</comment>
<dbReference type="NCBIfam" id="NF009902">
    <property type="entry name" value="PRK13365.1"/>
    <property type="match status" value="1"/>
</dbReference>
<evidence type="ECO:0000313" key="3">
    <source>
        <dbReference type="Proteomes" id="UP001601992"/>
    </source>
</evidence>
<keyword evidence="2" id="KW-0560">Oxidoreductase</keyword>
<dbReference type="Proteomes" id="UP001601992">
    <property type="component" value="Unassembled WGS sequence"/>
</dbReference>
<organism evidence="2 3">
    <name type="scientific">Nocardia jiangxiensis</name>
    <dbReference type="NCBI Taxonomy" id="282685"/>
    <lineage>
        <taxon>Bacteria</taxon>
        <taxon>Bacillati</taxon>
        <taxon>Actinomycetota</taxon>
        <taxon>Actinomycetes</taxon>
        <taxon>Mycobacteriales</taxon>
        <taxon>Nocardiaceae</taxon>
        <taxon>Nocardia</taxon>
    </lineage>
</organism>
<dbReference type="NCBIfam" id="NF009903">
    <property type="entry name" value="PRK13366.1"/>
    <property type="match status" value="1"/>
</dbReference>
<dbReference type="GO" id="GO:0051213">
    <property type="term" value="F:dioxygenase activity"/>
    <property type="evidence" value="ECO:0007669"/>
    <property type="project" value="UniProtKB-KW"/>
</dbReference>
<dbReference type="SUPFAM" id="SSF53213">
    <property type="entry name" value="LigB-like"/>
    <property type="match status" value="1"/>
</dbReference>